<organism evidence="3 4">
    <name type="scientific">Teratosphaeria destructans</name>
    <dbReference type="NCBI Taxonomy" id="418781"/>
    <lineage>
        <taxon>Eukaryota</taxon>
        <taxon>Fungi</taxon>
        <taxon>Dikarya</taxon>
        <taxon>Ascomycota</taxon>
        <taxon>Pezizomycotina</taxon>
        <taxon>Dothideomycetes</taxon>
        <taxon>Dothideomycetidae</taxon>
        <taxon>Mycosphaerellales</taxon>
        <taxon>Teratosphaeriaceae</taxon>
        <taxon>Teratosphaeria</taxon>
    </lineage>
</organism>
<dbReference type="EMBL" id="RIBY02001202">
    <property type="protein sequence ID" value="KAH9831304.1"/>
    <property type="molecule type" value="Genomic_DNA"/>
</dbReference>
<dbReference type="AlphaFoldDB" id="A0A9W7SUJ8"/>
<evidence type="ECO:0000313" key="3">
    <source>
        <dbReference type="EMBL" id="KAH9831304.1"/>
    </source>
</evidence>
<feature type="signal peptide" evidence="2">
    <location>
        <begin position="1"/>
        <end position="18"/>
    </location>
</feature>
<reference evidence="3 4" key="1">
    <citation type="journal article" date="2018" name="IMA Fungus">
        <title>IMA Genome-F 10: Nine draft genome sequences of Claviceps purpurea s.lat., including C. arundinis, C. humidiphila, and C. cf. spartinae, pseudomolecules for the pitch canker pathogen Fusarium circinatum, draft genome of Davidsoniella eucalypti, Grosmannia galeiformis, Quambalaria eucalypti, and Teratosphaeria destructans.</title>
        <authorList>
            <person name="Wingfield B.D."/>
            <person name="Liu M."/>
            <person name="Nguyen H.D."/>
            <person name="Lane F.A."/>
            <person name="Morgan S.W."/>
            <person name="De Vos L."/>
            <person name="Wilken P.M."/>
            <person name="Duong T.A."/>
            <person name="Aylward J."/>
            <person name="Coetzee M.P."/>
            <person name="Dadej K."/>
            <person name="De Beer Z.W."/>
            <person name="Findlay W."/>
            <person name="Havenga M."/>
            <person name="Kolarik M."/>
            <person name="Menzies J.G."/>
            <person name="Naidoo K."/>
            <person name="Pochopski O."/>
            <person name="Shoukouhi P."/>
            <person name="Santana Q.C."/>
            <person name="Seifert K.A."/>
            <person name="Soal N."/>
            <person name="Steenkamp E.T."/>
            <person name="Tatham C.T."/>
            <person name="van der Nest M.A."/>
            <person name="Wingfield M.J."/>
        </authorList>
    </citation>
    <scope>NUCLEOTIDE SEQUENCE [LARGE SCALE GENOMIC DNA]</scope>
    <source>
        <strain evidence="3">CMW44962</strain>
    </source>
</reference>
<dbReference type="Proteomes" id="UP001138500">
    <property type="component" value="Unassembled WGS sequence"/>
</dbReference>
<feature type="region of interest" description="Disordered" evidence="1">
    <location>
        <begin position="115"/>
        <end position="141"/>
    </location>
</feature>
<reference evidence="3 4" key="2">
    <citation type="journal article" date="2021" name="Curr. Genet.">
        <title>Genetic response to nitrogen starvation in the aggressive Eucalyptus foliar pathogen Teratosphaeria destructans.</title>
        <authorList>
            <person name="Havenga M."/>
            <person name="Wingfield B.D."/>
            <person name="Wingfield M.J."/>
            <person name="Dreyer L.L."/>
            <person name="Roets F."/>
            <person name="Aylward J."/>
        </authorList>
    </citation>
    <scope>NUCLEOTIDE SEQUENCE [LARGE SCALE GENOMIC DNA]</scope>
    <source>
        <strain evidence="3">CMW44962</strain>
    </source>
</reference>
<feature type="compositionally biased region" description="Basic residues" evidence="1">
    <location>
        <begin position="115"/>
        <end position="131"/>
    </location>
</feature>
<protein>
    <submittedName>
        <fullName evidence="3">Uncharacterized protein</fullName>
    </submittedName>
</protein>
<gene>
    <name evidence="3" type="ORF">Tdes44962_MAKER08941</name>
</gene>
<sequence length="231" mass="26461">MALYTRLIILVPLLSTTALSLEGPEKHCNVGDKVIDENGGFAEIQWVHHPEALKLHPDLPTTGYIHYDTTHPDLLRRQGKGRKSQCNAPKNIFKQLCRLERTGDRISHYDMEITRRRHRSDRPHARQRRRDGRASTTAPGEARIYATNMNECPARLYWLDNLRAIAQEPPRRGQPPPELAPFVMPGTPRADWYSPNCSGCRIDHVGLPVNPDTHEYIVKISVRIILEAYYC</sequence>
<keyword evidence="2" id="KW-0732">Signal</keyword>
<comment type="caution">
    <text evidence="3">The sequence shown here is derived from an EMBL/GenBank/DDBJ whole genome shotgun (WGS) entry which is preliminary data.</text>
</comment>
<proteinExistence type="predicted"/>
<accession>A0A9W7SUJ8</accession>
<evidence type="ECO:0000256" key="1">
    <source>
        <dbReference type="SAM" id="MobiDB-lite"/>
    </source>
</evidence>
<feature type="chain" id="PRO_5040993572" evidence="2">
    <location>
        <begin position="19"/>
        <end position="231"/>
    </location>
</feature>
<evidence type="ECO:0000313" key="4">
    <source>
        <dbReference type="Proteomes" id="UP001138500"/>
    </source>
</evidence>
<evidence type="ECO:0000256" key="2">
    <source>
        <dbReference type="SAM" id="SignalP"/>
    </source>
</evidence>
<dbReference type="OrthoDB" id="10350019at2759"/>
<keyword evidence="4" id="KW-1185">Reference proteome</keyword>
<name>A0A9W7SUJ8_9PEZI</name>